<feature type="compositionally biased region" description="Low complexity" evidence="2">
    <location>
        <begin position="71"/>
        <end position="86"/>
    </location>
</feature>
<feature type="coiled-coil region" evidence="1">
    <location>
        <begin position="505"/>
        <end position="570"/>
    </location>
</feature>
<feature type="region of interest" description="Disordered" evidence="2">
    <location>
        <begin position="71"/>
        <end position="123"/>
    </location>
</feature>
<sequence>MFRGCLVVGWLLPRWSLGLRLFLLFLCKDFAFGRLGLGILEGPLELGDRPGCDVQCTAGVLAAASTATRRASATAGSGTARSVSSSLETRGRSAAGGGRARGGGRQPASRRAMAEGGGDGGDEAALREEISRLRAELGASEDSRAREREELEGRALEVRQKAKDHIEQLQGKMRQVIERKDERLSEVEAQKAALESELAAARAAADAAAESRGVAGPLGDALAEQLQAAARERDEAREECAAMKVKLESLEAQFSALSATPEGQSGDMAEVARAQRESEAKMQEVVRRAKEHVMQVQAKLATSMTENKELSERYQEVNEAYKQQQEKVTKYKQLMAQANARIEESDENVRELKDALSKSQAQRLTMASQMGSMQSNFVPPTADEVSQRGGVLLAVETPDGEDVWCLVRRPDDGGASAEASSEATADQGAQHCWHLLSQLEGVEGPVPLQRRWKGEVSALRAQMSRFKKKSEDVQEAFDAYKEKANAALQNGAVQSQEMLLRDRRLEELGEQLQATSLELRRSEEHKDRALADLGEARRRQQEASSRALDLERALERCQREGEEKAEAAAARGASAFEARKVELEQQWYEKERGYQRDLDLRRTQTESLKEEIERLNARVFSQQAAAAALRAEASAPGPEVVERLIRALDEQTRAFAARSRPSLVDSEGVGRPAVFNDDEARFSEWAQKTEFDLLGVEQALEQALEWALDQGGEIAVQQVLESFGPGSAHVIDGVVGLNLQGKTALSNLAEGEGRSLLRAILAPARVKMDELGSALQTWEYMVSRCNKKSLKLGEPAVADDFLRSALEAPVPDDLEKHLHLNASRLEKCAEGPHHGRQKFEGYCDNCVKYGRKKKGEDDARRCITGRGSDARKMSASALQVREKGRQLIWLSADEGHVVPKDSRVGKMLQKELDCLARRFGDDSPLPVHRERGVYNFYMKVERAGAHPYPAKFFEGYLKERGWKRCASWSDGERRRVVLKAVADQMRAVEIVAQKSPVGGHAANGEAENAVKEVKRIVRVQKQTLEERIGTRLPLHHPIWTWLPRHAAARLSRCRIGEDGRSAEQRRTGRRWAKSALEFGERIHAGLAQEQPRSGMTPKMAEDWYVGHQTRTGSLPTMTTRGGSRGKTYNKMTAEERWKPAGLDQARQRLQRQQAGASGRRACHAAGGSAGAAAARRGATSQKAVLSAEELEDITHLSLELPMGAVDGHELCPPPQNVALARRLGLRPGASATYRAHPSPSGTEHALQEQNVAKRHVEVACESYLRQMARGRHFLHEHPHDDSSWETPGILELLEQDAVERATAGPVPAEPDAYEQGRSLLEDSDGHWDDVNGGWLDPAMVRCEAYPLMWLDTNKGDNERPNCPSRIVVREKRGQGDEGRKLPAVLLFHAMPPLEAVKMLGGLMVQNRSSDRGEPLGMRFFDLSRAHLHGQAERAVRVELPEEEQDMSATWQRDYTAVLKQDGHEPGKANPALVYKKVDDCRSLIHGDDFCAMGDDDAQDQIEHGLRKKYDLKEFRVLRATGCPGEGRFEVEADPRRAEMIFRDMDLEQESAKTPDVPGLKKEEAEAEERFASPPLVGGDVRLHRSATVRASHLAPDRADIGDAVKNLASHMQSSKQVDMARLKNLARYLKGRPRVAQSFAHVMVDSDNAGDEISRRSTVGQVVFVGCQAVKHACNLVQVIGLSSGEHEYCAISASACTGLGIQGLLEDWQAPSKVKAVSDSSAARGCASRRGAGELKRVQTRYLRVQGRIAMQHLELGKIGTADNRGDLLAKPLGRKEIDVHMKGINQEHGSGRAAKGLLLK</sequence>
<accession>A0ABN9PKA2</accession>
<feature type="compositionally biased region" description="Gly residues" evidence="2">
    <location>
        <begin position="94"/>
        <end position="105"/>
    </location>
</feature>
<feature type="coiled-coil region" evidence="1">
    <location>
        <begin position="123"/>
        <end position="253"/>
    </location>
</feature>
<evidence type="ECO:0000256" key="1">
    <source>
        <dbReference type="SAM" id="Coils"/>
    </source>
</evidence>
<dbReference type="Proteomes" id="UP001189429">
    <property type="component" value="Unassembled WGS sequence"/>
</dbReference>
<dbReference type="EMBL" id="CAUYUJ010000669">
    <property type="protein sequence ID" value="CAK0791837.1"/>
    <property type="molecule type" value="Genomic_DNA"/>
</dbReference>
<dbReference type="PANTHER" id="PTHR45615">
    <property type="entry name" value="MYOSIN HEAVY CHAIN, NON-MUSCLE"/>
    <property type="match status" value="1"/>
</dbReference>
<feature type="coiled-coil region" evidence="1">
    <location>
        <begin position="300"/>
        <end position="362"/>
    </location>
</feature>
<comment type="caution">
    <text evidence="3">The sequence shown here is derived from an EMBL/GenBank/DDBJ whole genome shotgun (WGS) entry which is preliminary data.</text>
</comment>
<dbReference type="PANTHER" id="PTHR45615:SF80">
    <property type="entry name" value="GRIP DOMAIN-CONTAINING PROTEIN"/>
    <property type="match status" value="1"/>
</dbReference>
<feature type="coiled-coil region" evidence="1">
    <location>
        <begin position="598"/>
        <end position="632"/>
    </location>
</feature>
<proteinExistence type="predicted"/>
<keyword evidence="1" id="KW-0175">Coiled coil</keyword>
<name>A0ABN9PKA2_9DINO</name>
<reference evidence="3" key="1">
    <citation type="submission" date="2023-10" db="EMBL/GenBank/DDBJ databases">
        <authorList>
            <person name="Chen Y."/>
            <person name="Shah S."/>
            <person name="Dougan E. K."/>
            <person name="Thang M."/>
            <person name="Chan C."/>
        </authorList>
    </citation>
    <scope>NUCLEOTIDE SEQUENCE [LARGE SCALE GENOMIC DNA]</scope>
</reference>
<evidence type="ECO:0000313" key="4">
    <source>
        <dbReference type="Proteomes" id="UP001189429"/>
    </source>
</evidence>
<organism evidence="3 4">
    <name type="scientific">Prorocentrum cordatum</name>
    <dbReference type="NCBI Taxonomy" id="2364126"/>
    <lineage>
        <taxon>Eukaryota</taxon>
        <taxon>Sar</taxon>
        <taxon>Alveolata</taxon>
        <taxon>Dinophyceae</taxon>
        <taxon>Prorocentrales</taxon>
        <taxon>Prorocentraceae</taxon>
        <taxon>Prorocentrum</taxon>
    </lineage>
</organism>
<gene>
    <name evidence="3" type="ORF">PCOR1329_LOCUS2629</name>
</gene>
<evidence type="ECO:0000313" key="3">
    <source>
        <dbReference type="EMBL" id="CAK0791837.1"/>
    </source>
</evidence>
<protein>
    <submittedName>
        <fullName evidence="3">Uncharacterized protein</fullName>
    </submittedName>
</protein>
<keyword evidence="4" id="KW-1185">Reference proteome</keyword>
<evidence type="ECO:0000256" key="2">
    <source>
        <dbReference type="SAM" id="MobiDB-lite"/>
    </source>
</evidence>